<evidence type="ECO:0000259" key="2">
    <source>
        <dbReference type="PROSITE" id="PS50943"/>
    </source>
</evidence>
<evidence type="ECO:0000313" key="3">
    <source>
        <dbReference type="EMBL" id="EFC05776.1"/>
    </source>
</evidence>
<comment type="caution">
    <text evidence="3">The sequence shown here is derived from an EMBL/GenBank/DDBJ whole genome shotgun (WGS) entry which is preliminary data.</text>
</comment>
<dbReference type="Gene3D" id="1.10.260.40">
    <property type="entry name" value="lambda repressor-like DNA-binding domains"/>
    <property type="match status" value="1"/>
</dbReference>
<dbReference type="InterPro" id="IPR010982">
    <property type="entry name" value="Lambda_DNA-bd_dom_sf"/>
</dbReference>
<dbReference type="InterPro" id="IPR001387">
    <property type="entry name" value="Cro/C1-type_HTH"/>
</dbReference>
<keyword evidence="4" id="KW-1185">Reference proteome</keyword>
<dbReference type="EMBL" id="ADFR01000007">
    <property type="protein sequence ID" value="EFC05776.1"/>
    <property type="molecule type" value="Genomic_DNA"/>
</dbReference>
<dbReference type="Proteomes" id="UP000005017">
    <property type="component" value="Unassembled WGS sequence"/>
</dbReference>
<dbReference type="GO" id="GO:0003677">
    <property type="term" value="F:DNA binding"/>
    <property type="evidence" value="ECO:0007669"/>
    <property type="project" value="UniProtKB-KW"/>
</dbReference>
<dbReference type="PANTHER" id="PTHR46558:SF11">
    <property type="entry name" value="HTH-TYPE TRANSCRIPTIONAL REGULATOR XRE"/>
    <property type="match status" value="1"/>
</dbReference>
<dbReference type="AlphaFoldDB" id="D2MP07"/>
<proteinExistence type="predicted"/>
<dbReference type="Pfam" id="PF01381">
    <property type="entry name" value="HTH_3"/>
    <property type="match status" value="1"/>
</dbReference>
<dbReference type="SMART" id="SM00530">
    <property type="entry name" value="HTH_XRE"/>
    <property type="match status" value="1"/>
</dbReference>
<dbReference type="PANTHER" id="PTHR46558">
    <property type="entry name" value="TRACRIPTIONAL REGULATORY PROTEIN-RELATED-RELATED"/>
    <property type="match status" value="1"/>
</dbReference>
<dbReference type="PROSITE" id="PS50943">
    <property type="entry name" value="HTH_CROC1"/>
    <property type="match status" value="1"/>
</dbReference>
<feature type="domain" description="HTH cro/C1-type" evidence="2">
    <location>
        <begin position="15"/>
        <end position="69"/>
    </location>
</feature>
<protein>
    <submittedName>
        <fullName evidence="3">DNA-binding helix-turn-helix protein</fullName>
    </submittedName>
</protein>
<dbReference type="OrthoDB" id="1653613at2"/>
<dbReference type="eggNOG" id="COG1476">
    <property type="taxonomic scope" value="Bacteria"/>
</dbReference>
<keyword evidence="1 3" id="KW-0238">DNA-binding</keyword>
<accession>D2MP07</accession>
<name>D2MP07_9FIRM</name>
<evidence type="ECO:0000313" key="4">
    <source>
        <dbReference type="Proteomes" id="UP000005017"/>
    </source>
</evidence>
<organism evidence="3 4">
    <name type="scientific">Bulleidia extructa W1219</name>
    <dbReference type="NCBI Taxonomy" id="679192"/>
    <lineage>
        <taxon>Bacteria</taxon>
        <taxon>Bacillati</taxon>
        <taxon>Bacillota</taxon>
        <taxon>Erysipelotrichia</taxon>
        <taxon>Erysipelotrichales</taxon>
        <taxon>Erysipelotrichaceae</taxon>
        <taxon>Bulleidia</taxon>
    </lineage>
</organism>
<reference evidence="4" key="1">
    <citation type="submission" date="2009-12" db="EMBL/GenBank/DDBJ databases">
        <title>Sequence of Clostridiales genomosp. BVAB3 str. UPII9-5.</title>
        <authorList>
            <person name="Madupu R."/>
            <person name="Durkin A.S."/>
            <person name="Torralba M."/>
            <person name="Methe B."/>
            <person name="Sutton G.G."/>
            <person name="Strausberg R.L."/>
            <person name="Nelson K.E."/>
        </authorList>
    </citation>
    <scope>NUCLEOTIDE SEQUENCE [LARGE SCALE GENOMIC DNA]</scope>
    <source>
        <strain evidence="4">W1219</strain>
    </source>
</reference>
<gene>
    <name evidence="3" type="ORF">HMPREF9013_0699</name>
</gene>
<dbReference type="SUPFAM" id="SSF47413">
    <property type="entry name" value="lambda repressor-like DNA-binding domains"/>
    <property type="match status" value="1"/>
</dbReference>
<dbReference type="STRING" id="679192.HMPREF9013_0699"/>
<evidence type="ECO:0000256" key="1">
    <source>
        <dbReference type="ARBA" id="ARBA00023125"/>
    </source>
</evidence>
<dbReference type="RefSeq" id="WP_006627108.1">
    <property type="nucleotide sequence ID" value="NZ_ADFR01000007.1"/>
</dbReference>
<dbReference type="CDD" id="cd00093">
    <property type="entry name" value="HTH_XRE"/>
    <property type="match status" value="1"/>
</dbReference>
<sequence>MNTIENEIQTLLRQMKQVRIENGLTQKEMGEILNVSAQSVSAYENGTVRPDIEVIFRYMDYFQIPMAYFLKELNSELKDKPTALEMELISAFRKSPYFIQQSIQLLLFRGKTNHHFNAKKEAHLVHEQGEDYPAQD</sequence>